<accession>A0A0U2ZF33</accession>
<protein>
    <recommendedName>
        <fullName evidence="3">Solute-binding protein family 3/N-terminal domain-containing protein</fullName>
    </recommendedName>
</protein>
<evidence type="ECO:0000259" key="3">
    <source>
        <dbReference type="Pfam" id="PF00497"/>
    </source>
</evidence>
<proteinExistence type="inferred from homology"/>
<dbReference type="PANTHER" id="PTHR35936">
    <property type="entry name" value="MEMBRANE-BOUND LYTIC MUREIN TRANSGLYCOSYLASE F"/>
    <property type="match status" value="1"/>
</dbReference>
<dbReference type="STRING" id="1526571.AT746_01235"/>
<evidence type="ECO:0000313" key="4">
    <source>
        <dbReference type="EMBL" id="ALS97036.1"/>
    </source>
</evidence>
<sequence length="237" mass="27041">MLSSSLDADAFCQQPLTLVYTGDWPPYFFRVNDSTYSGTDKVLLESALAKMGCHLEILPLPEKRVEMALRSGQADVVIAASKNPKRQQQFWFSAPYRQQHNVLVYRTDVVLPENQGSVRSWLERGWLIALNGGGWFGNEIEQLKHSRLGVSLLHVESFGSRLDMLRLGRIDGFIDDSLAVQVRIREENLTDLRILDKPVHVTPQHFMFSRARLDTEFIDAFNQILGKITEVQKLPEI</sequence>
<keyword evidence="2" id="KW-0732">Signal</keyword>
<dbReference type="KEGG" id="lal:AT746_01235"/>
<feature type="domain" description="Solute-binding protein family 3/N-terminal" evidence="3">
    <location>
        <begin position="16"/>
        <end position="236"/>
    </location>
</feature>
<keyword evidence="5" id="KW-1185">Reference proteome</keyword>
<evidence type="ECO:0000256" key="2">
    <source>
        <dbReference type="ARBA" id="ARBA00022729"/>
    </source>
</evidence>
<dbReference type="PANTHER" id="PTHR35936:SF6">
    <property type="entry name" value="AMINO ACID ABC TRANSPORTER SUBSTRATE-BINDING PAAT FAMILY PROTEIN"/>
    <property type="match status" value="1"/>
</dbReference>
<dbReference type="SUPFAM" id="SSF53850">
    <property type="entry name" value="Periplasmic binding protein-like II"/>
    <property type="match status" value="1"/>
</dbReference>
<comment type="similarity">
    <text evidence="1">Belongs to the bacterial solute-binding protein 3 family.</text>
</comment>
<reference evidence="4 5" key="1">
    <citation type="submission" date="2015-12" db="EMBL/GenBank/DDBJ databases">
        <title>Complete genome of Lacimicrobium alkaliphilum KCTC 32984.</title>
        <authorList>
            <person name="Kim S.-G."/>
            <person name="Lee Y.-J."/>
        </authorList>
    </citation>
    <scope>NUCLEOTIDE SEQUENCE [LARGE SCALE GENOMIC DNA]</scope>
    <source>
        <strain evidence="4 5">YelD216</strain>
    </source>
</reference>
<evidence type="ECO:0000313" key="5">
    <source>
        <dbReference type="Proteomes" id="UP000068447"/>
    </source>
</evidence>
<name>A0A0U2ZF33_9ALTE</name>
<dbReference type="AlphaFoldDB" id="A0A0U2ZF33"/>
<dbReference type="InterPro" id="IPR001638">
    <property type="entry name" value="Solute-binding_3/MltF_N"/>
</dbReference>
<organism evidence="4 5">
    <name type="scientific">Lacimicrobium alkaliphilum</name>
    <dbReference type="NCBI Taxonomy" id="1526571"/>
    <lineage>
        <taxon>Bacteria</taxon>
        <taxon>Pseudomonadati</taxon>
        <taxon>Pseudomonadota</taxon>
        <taxon>Gammaproteobacteria</taxon>
        <taxon>Alteromonadales</taxon>
        <taxon>Alteromonadaceae</taxon>
        <taxon>Lacimicrobium</taxon>
    </lineage>
</organism>
<dbReference type="Pfam" id="PF00497">
    <property type="entry name" value="SBP_bac_3"/>
    <property type="match status" value="1"/>
</dbReference>
<evidence type="ECO:0000256" key="1">
    <source>
        <dbReference type="ARBA" id="ARBA00010333"/>
    </source>
</evidence>
<dbReference type="Proteomes" id="UP000068447">
    <property type="component" value="Chromosome"/>
</dbReference>
<dbReference type="EMBL" id="CP013650">
    <property type="protein sequence ID" value="ALS97036.1"/>
    <property type="molecule type" value="Genomic_DNA"/>
</dbReference>
<gene>
    <name evidence="4" type="ORF">AT746_01235</name>
</gene>
<dbReference type="Gene3D" id="3.40.190.10">
    <property type="entry name" value="Periplasmic binding protein-like II"/>
    <property type="match status" value="2"/>
</dbReference>